<protein>
    <submittedName>
        <fullName evidence="4">Multimeric flavodoxin WrbA</fullName>
    </submittedName>
</protein>
<evidence type="ECO:0000256" key="2">
    <source>
        <dbReference type="ARBA" id="ARBA00022643"/>
    </source>
</evidence>
<sequence>MSGAYVIMPGNSSDFLWKMVGASTEGRETVMIRDAKELPDLRNKKIIFAIALNGAGYNIQLFEILSALWERGEDALLGAQGAVMIHCEQELFTRSIAQNVIFTANQLGCRFQGHPLVEATGSLTNLRTWQKNLHKPLEEVCLELCRRLGTTLLEDEPIKIEKPKIVVLHASAHSTSNTLELWNMVKRYLQDQDIQELHVENGTIVDCKGCSYTTCKHFSKRNSCFYGGAIVQEILPAIEKADAVVWICPNYNDAVSAKLTAVINRMTVLYRRTKFYDKSMFAVIVSGNSGSDSVAKQLISALSVNKSFRLPPYFALMATANDPGEIEIVPGIQEQAKVFAENLLEEIKA</sequence>
<dbReference type="GO" id="GO:0016491">
    <property type="term" value="F:oxidoreductase activity"/>
    <property type="evidence" value="ECO:0007669"/>
    <property type="project" value="InterPro"/>
</dbReference>
<dbReference type="InterPro" id="IPR051796">
    <property type="entry name" value="ISF_SsuE-like"/>
</dbReference>
<proteinExistence type="predicted"/>
<keyword evidence="5" id="KW-1185">Reference proteome</keyword>
<dbReference type="Pfam" id="PF03358">
    <property type="entry name" value="FMN_red"/>
    <property type="match status" value="1"/>
</dbReference>
<keyword evidence="1" id="KW-0285">Flavoprotein</keyword>
<evidence type="ECO:0000259" key="3">
    <source>
        <dbReference type="Pfam" id="PF03358"/>
    </source>
</evidence>
<dbReference type="InterPro" id="IPR005025">
    <property type="entry name" value="FMN_Rdtase-like_dom"/>
</dbReference>
<dbReference type="EMBL" id="JACHEN010000054">
    <property type="protein sequence ID" value="MBB6218901.1"/>
    <property type="molecule type" value="Genomic_DNA"/>
</dbReference>
<dbReference type="Proteomes" id="UP000579281">
    <property type="component" value="Unassembled WGS sequence"/>
</dbReference>
<dbReference type="PANTHER" id="PTHR43278:SF4">
    <property type="entry name" value="NAD(P)H-DEPENDENT FMN-CONTAINING OXIDOREDUCTASE YWQN-RELATED"/>
    <property type="match status" value="1"/>
</dbReference>
<name>A0A841KZG8_9FIRM</name>
<dbReference type="SUPFAM" id="SSF52218">
    <property type="entry name" value="Flavoproteins"/>
    <property type="match status" value="1"/>
</dbReference>
<evidence type="ECO:0000256" key="1">
    <source>
        <dbReference type="ARBA" id="ARBA00022630"/>
    </source>
</evidence>
<dbReference type="Gene3D" id="3.40.50.360">
    <property type="match status" value="1"/>
</dbReference>
<gene>
    <name evidence="4" type="ORF">HNQ80_005076</name>
</gene>
<dbReference type="AlphaFoldDB" id="A0A841KZG8"/>
<feature type="domain" description="NADPH-dependent FMN reductase-like" evidence="3">
    <location>
        <begin position="163"/>
        <end position="316"/>
    </location>
</feature>
<dbReference type="PANTHER" id="PTHR43278">
    <property type="entry name" value="NAD(P)H-DEPENDENT FMN-CONTAINING OXIDOREDUCTASE YWQN-RELATED"/>
    <property type="match status" value="1"/>
</dbReference>
<dbReference type="InterPro" id="IPR029039">
    <property type="entry name" value="Flavoprotein-like_sf"/>
</dbReference>
<evidence type="ECO:0000313" key="4">
    <source>
        <dbReference type="EMBL" id="MBB6218901.1"/>
    </source>
</evidence>
<organism evidence="4 5">
    <name type="scientific">Anaerosolibacter carboniphilus</name>
    <dbReference type="NCBI Taxonomy" id="1417629"/>
    <lineage>
        <taxon>Bacteria</taxon>
        <taxon>Bacillati</taxon>
        <taxon>Bacillota</taxon>
        <taxon>Clostridia</taxon>
        <taxon>Peptostreptococcales</taxon>
        <taxon>Thermotaleaceae</taxon>
        <taxon>Anaerosolibacter</taxon>
    </lineage>
</organism>
<keyword evidence="2" id="KW-0288">FMN</keyword>
<reference evidence="4 5" key="1">
    <citation type="submission" date="2020-08" db="EMBL/GenBank/DDBJ databases">
        <title>Genomic Encyclopedia of Type Strains, Phase IV (KMG-IV): sequencing the most valuable type-strain genomes for metagenomic binning, comparative biology and taxonomic classification.</title>
        <authorList>
            <person name="Goeker M."/>
        </authorList>
    </citation>
    <scope>NUCLEOTIDE SEQUENCE [LARGE SCALE GENOMIC DNA]</scope>
    <source>
        <strain evidence="4 5">DSM 103526</strain>
    </source>
</reference>
<dbReference type="RefSeq" id="WP_184313802.1">
    <property type="nucleotide sequence ID" value="NZ_JACHEN010000054.1"/>
</dbReference>
<evidence type="ECO:0000313" key="5">
    <source>
        <dbReference type="Proteomes" id="UP000579281"/>
    </source>
</evidence>
<comment type="caution">
    <text evidence="4">The sequence shown here is derived from an EMBL/GenBank/DDBJ whole genome shotgun (WGS) entry which is preliminary data.</text>
</comment>
<accession>A0A841KZG8</accession>